<dbReference type="EMBL" id="MU865424">
    <property type="protein sequence ID" value="KAK4223499.1"/>
    <property type="molecule type" value="Genomic_DNA"/>
</dbReference>
<feature type="chain" id="PRO_5042944039" evidence="2">
    <location>
        <begin position="28"/>
        <end position="847"/>
    </location>
</feature>
<dbReference type="InterPro" id="IPR053137">
    <property type="entry name" value="NLR-like"/>
</dbReference>
<keyword evidence="1" id="KW-0802">TPR repeat</keyword>
<dbReference type="Proteomes" id="UP001301958">
    <property type="component" value="Unassembled WGS sequence"/>
</dbReference>
<dbReference type="PANTHER" id="PTHR46082">
    <property type="entry name" value="ATP/GTP-BINDING PROTEIN-RELATED"/>
    <property type="match status" value="1"/>
</dbReference>
<dbReference type="Pfam" id="PF01048">
    <property type="entry name" value="PNP_UDP_1"/>
    <property type="match status" value="1"/>
</dbReference>
<dbReference type="SUPFAM" id="SSF53167">
    <property type="entry name" value="Purine and uridine phosphorylases"/>
    <property type="match status" value="1"/>
</dbReference>
<dbReference type="SUPFAM" id="SSF48452">
    <property type="entry name" value="TPR-like"/>
    <property type="match status" value="1"/>
</dbReference>
<name>A0AAN7BHQ2_9PEZI</name>
<dbReference type="Gene3D" id="1.25.40.10">
    <property type="entry name" value="Tetratricopeptide repeat domain"/>
    <property type="match status" value="1"/>
</dbReference>
<evidence type="ECO:0000259" key="3">
    <source>
        <dbReference type="Pfam" id="PF01048"/>
    </source>
</evidence>
<reference evidence="4" key="2">
    <citation type="submission" date="2023-05" db="EMBL/GenBank/DDBJ databases">
        <authorList>
            <consortium name="Lawrence Berkeley National Laboratory"/>
            <person name="Steindorff A."/>
            <person name="Hensen N."/>
            <person name="Bonometti L."/>
            <person name="Westerberg I."/>
            <person name="Brannstrom I.O."/>
            <person name="Guillou S."/>
            <person name="Cros-Aarteil S."/>
            <person name="Calhoun S."/>
            <person name="Haridas S."/>
            <person name="Kuo A."/>
            <person name="Mondo S."/>
            <person name="Pangilinan J."/>
            <person name="Riley R."/>
            <person name="Labutti K."/>
            <person name="Andreopoulos B."/>
            <person name="Lipzen A."/>
            <person name="Chen C."/>
            <person name="Yanf M."/>
            <person name="Daum C."/>
            <person name="Ng V."/>
            <person name="Clum A."/>
            <person name="Ohm R."/>
            <person name="Martin F."/>
            <person name="Silar P."/>
            <person name="Natvig D."/>
            <person name="Lalanne C."/>
            <person name="Gautier V."/>
            <person name="Ament-Velasquez S.L."/>
            <person name="Kruys A."/>
            <person name="Hutchinson M.I."/>
            <person name="Powell A.J."/>
            <person name="Barry K."/>
            <person name="Miller A.N."/>
            <person name="Grigoriev I.V."/>
            <person name="Debuchy R."/>
            <person name="Gladieux P."/>
            <person name="Thoren M.H."/>
            <person name="Johannesson H."/>
        </authorList>
    </citation>
    <scope>NUCLEOTIDE SEQUENCE</scope>
    <source>
        <strain evidence="4">CBS 990.96</strain>
    </source>
</reference>
<dbReference type="GO" id="GO:0009116">
    <property type="term" value="P:nucleoside metabolic process"/>
    <property type="evidence" value="ECO:0007669"/>
    <property type="project" value="InterPro"/>
</dbReference>
<dbReference type="InterPro" id="IPR035994">
    <property type="entry name" value="Nucleoside_phosphorylase_sf"/>
</dbReference>
<evidence type="ECO:0000313" key="5">
    <source>
        <dbReference type="Proteomes" id="UP001301958"/>
    </source>
</evidence>
<dbReference type="SUPFAM" id="SSF52540">
    <property type="entry name" value="P-loop containing nucleoside triphosphate hydrolases"/>
    <property type="match status" value="1"/>
</dbReference>
<keyword evidence="2" id="KW-0732">Signal</keyword>
<organism evidence="4 5">
    <name type="scientific">Podospora fimiseda</name>
    <dbReference type="NCBI Taxonomy" id="252190"/>
    <lineage>
        <taxon>Eukaryota</taxon>
        <taxon>Fungi</taxon>
        <taxon>Dikarya</taxon>
        <taxon>Ascomycota</taxon>
        <taxon>Pezizomycotina</taxon>
        <taxon>Sordariomycetes</taxon>
        <taxon>Sordariomycetidae</taxon>
        <taxon>Sordariales</taxon>
        <taxon>Podosporaceae</taxon>
        <taxon>Podospora</taxon>
    </lineage>
</organism>
<accession>A0AAN7BHQ2</accession>
<dbReference type="Pfam" id="PF13424">
    <property type="entry name" value="TPR_12"/>
    <property type="match status" value="1"/>
</dbReference>
<protein>
    <submittedName>
        <fullName evidence="4">Kinesin light chain 3</fullName>
    </submittedName>
</protein>
<dbReference type="InterPro" id="IPR011990">
    <property type="entry name" value="TPR-like_helical_dom_sf"/>
</dbReference>
<dbReference type="SMART" id="SM00028">
    <property type="entry name" value="TPR"/>
    <property type="match status" value="2"/>
</dbReference>
<evidence type="ECO:0000256" key="2">
    <source>
        <dbReference type="SAM" id="SignalP"/>
    </source>
</evidence>
<gene>
    <name evidence="4" type="ORF">QBC38DRAFT_548389</name>
</gene>
<dbReference type="InterPro" id="IPR019734">
    <property type="entry name" value="TPR_rpt"/>
</dbReference>
<dbReference type="InterPro" id="IPR000845">
    <property type="entry name" value="Nucleoside_phosphorylase_d"/>
</dbReference>
<dbReference type="PROSITE" id="PS50005">
    <property type="entry name" value="TPR"/>
    <property type="match status" value="1"/>
</dbReference>
<evidence type="ECO:0000256" key="1">
    <source>
        <dbReference type="PROSITE-ProRule" id="PRU00339"/>
    </source>
</evidence>
<dbReference type="AlphaFoldDB" id="A0AAN7BHQ2"/>
<dbReference type="GO" id="GO:0003824">
    <property type="term" value="F:catalytic activity"/>
    <property type="evidence" value="ECO:0007669"/>
    <property type="project" value="InterPro"/>
</dbReference>
<keyword evidence="5" id="KW-1185">Reference proteome</keyword>
<dbReference type="InterPro" id="IPR027417">
    <property type="entry name" value="P-loop_NTPase"/>
</dbReference>
<dbReference type="PANTHER" id="PTHR46082:SF6">
    <property type="entry name" value="AAA+ ATPASE DOMAIN-CONTAINING PROTEIN-RELATED"/>
    <property type="match status" value="1"/>
</dbReference>
<comment type="caution">
    <text evidence="4">The sequence shown here is derived from an EMBL/GenBank/DDBJ whole genome shotgun (WGS) entry which is preliminary data.</text>
</comment>
<feature type="repeat" description="TPR" evidence="1">
    <location>
        <begin position="749"/>
        <end position="782"/>
    </location>
</feature>
<feature type="domain" description="Nucleoside phosphorylase" evidence="3">
    <location>
        <begin position="14"/>
        <end position="131"/>
    </location>
</feature>
<reference evidence="4" key="1">
    <citation type="journal article" date="2023" name="Mol. Phylogenet. Evol.">
        <title>Genome-scale phylogeny and comparative genomics of the fungal order Sordariales.</title>
        <authorList>
            <person name="Hensen N."/>
            <person name="Bonometti L."/>
            <person name="Westerberg I."/>
            <person name="Brannstrom I.O."/>
            <person name="Guillou S."/>
            <person name="Cros-Aarteil S."/>
            <person name="Calhoun S."/>
            <person name="Haridas S."/>
            <person name="Kuo A."/>
            <person name="Mondo S."/>
            <person name="Pangilinan J."/>
            <person name="Riley R."/>
            <person name="LaButti K."/>
            <person name="Andreopoulos B."/>
            <person name="Lipzen A."/>
            <person name="Chen C."/>
            <person name="Yan M."/>
            <person name="Daum C."/>
            <person name="Ng V."/>
            <person name="Clum A."/>
            <person name="Steindorff A."/>
            <person name="Ohm R.A."/>
            <person name="Martin F."/>
            <person name="Silar P."/>
            <person name="Natvig D.O."/>
            <person name="Lalanne C."/>
            <person name="Gautier V."/>
            <person name="Ament-Velasquez S.L."/>
            <person name="Kruys A."/>
            <person name="Hutchinson M.I."/>
            <person name="Powell A.J."/>
            <person name="Barry K."/>
            <person name="Miller A.N."/>
            <person name="Grigoriev I.V."/>
            <person name="Debuchy R."/>
            <person name="Gladieux P."/>
            <person name="Hiltunen Thoren M."/>
            <person name="Johannesson H."/>
        </authorList>
    </citation>
    <scope>NUCLEOTIDE SEQUENCE</scope>
    <source>
        <strain evidence="4">CBS 990.96</strain>
    </source>
</reference>
<sequence>MAQARRPSTRLNFEIAIICALTLEADAVEALFDRHWDDDGPPYDKAIGDSNTYSTGVIGRHNVVLAYMPTMGKANSAAVAANCRTSFPNIKLAVLVGICGVAPFSLDGSEIILGDVILSDGIVQYDFGRQLPDRFVRKDTLLDSLGRPNTEIRSLLAKLKGLRGRRTLQNKMIHYIDMLRKDIELTAIYPGVAQDKLFEATYRHVRDENLCEHCGCDGPVVLRNRLQQDSPQPSVHFGLIASGDTVMKAGEKRDAIIQQEGVIGFEMEGAGVWDIFPCVVIKGACDYADSHKTKVWQRYAAATAAACMRAFLDNWIPSQTESALDQKQCTGPWFYVPYPENESFIGRESILQKLQQQSMKPASKIALNGLGGIGKTQIALAHVYWLHKTSPDVSIFWVHAHNAEKFRQSFVSIAQECQIPGSFDPKADILLLLKRWLERKESGRWLMVIDNADDTHLFFGMPKESVSRDGLKDEGSLAKYIPDCAHGSTIITTRNKETASRFVKGKRPIEVGKMNQGESKQLLQEKLEADDLDPEDLSTLSSRLEHLPLALVQAAAFIHEKTISVSRYLQLLNESDQHFVDLLSNEFETVGRDSEAPRAVAETWILSFEQIRRQNIFASQLLSLMSLFNRQDIPHEFLSDYAKQKQGLELRGEMQLVEALGILKAFSFIAENKSGSFDMHRLVQLVTQKWLTRKNKMCLFANQAVLTVSHIYPYGSYDNWVICSNYLSHVYAVLNIAATESDDEKLGRAALLHNVGGYFLYKGEYEEAEAFLLKAIEIRKTDLKTDHPDTLTSMGNLALTFWNQGRWEEAEKLFVQVMETRKTKLGADHPSTLTSMANLALTYRNQG</sequence>
<feature type="signal peptide" evidence="2">
    <location>
        <begin position="1"/>
        <end position="27"/>
    </location>
</feature>
<dbReference type="Gene3D" id="3.40.50.1580">
    <property type="entry name" value="Nucleoside phosphorylase domain"/>
    <property type="match status" value="1"/>
</dbReference>
<dbReference type="Gene3D" id="3.40.50.300">
    <property type="entry name" value="P-loop containing nucleotide triphosphate hydrolases"/>
    <property type="match status" value="1"/>
</dbReference>
<feature type="non-terminal residue" evidence="4">
    <location>
        <position position="847"/>
    </location>
</feature>
<evidence type="ECO:0000313" key="4">
    <source>
        <dbReference type="EMBL" id="KAK4223499.1"/>
    </source>
</evidence>
<proteinExistence type="predicted"/>